<dbReference type="EnsemblPlants" id="LPERR11G05470.1">
    <property type="protein sequence ID" value="LPERR11G05470.1"/>
    <property type="gene ID" value="LPERR11G05470"/>
</dbReference>
<reference evidence="1 2" key="1">
    <citation type="submission" date="2012-08" db="EMBL/GenBank/DDBJ databases">
        <title>Oryza genome evolution.</title>
        <authorList>
            <person name="Wing R.A."/>
        </authorList>
    </citation>
    <scope>NUCLEOTIDE SEQUENCE</scope>
</reference>
<dbReference type="STRING" id="77586.A0A0D9XQ51"/>
<evidence type="ECO:0008006" key="3">
    <source>
        <dbReference type="Google" id="ProtNLM"/>
    </source>
</evidence>
<keyword evidence="2" id="KW-1185">Reference proteome</keyword>
<accession>A0A0D9XQ51</accession>
<evidence type="ECO:0000313" key="2">
    <source>
        <dbReference type="Proteomes" id="UP000032180"/>
    </source>
</evidence>
<dbReference type="InterPro" id="IPR053197">
    <property type="entry name" value="F-box_SCFL_complex_component"/>
</dbReference>
<dbReference type="PANTHER" id="PTHR34223:SF80">
    <property type="entry name" value="OS11G0205900 PROTEIN"/>
    <property type="match status" value="1"/>
</dbReference>
<dbReference type="HOGENOM" id="CLU_1404287_0_0_1"/>
<reference evidence="1" key="3">
    <citation type="submission" date="2015-04" db="UniProtKB">
        <authorList>
            <consortium name="EnsemblPlants"/>
        </authorList>
    </citation>
    <scope>IDENTIFICATION</scope>
</reference>
<reference evidence="2" key="2">
    <citation type="submission" date="2013-12" db="EMBL/GenBank/DDBJ databases">
        <authorList>
            <person name="Yu Y."/>
            <person name="Lee S."/>
            <person name="de Baynast K."/>
            <person name="Wissotski M."/>
            <person name="Liu L."/>
            <person name="Talag J."/>
            <person name="Goicoechea J."/>
            <person name="Angelova A."/>
            <person name="Jetty R."/>
            <person name="Kudrna D."/>
            <person name="Golser W."/>
            <person name="Rivera L."/>
            <person name="Zhang J."/>
            <person name="Wing R."/>
        </authorList>
    </citation>
    <scope>NUCLEOTIDE SEQUENCE</scope>
</reference>
<protein>
    <recommendedName>
        <fullName evidence="3">FBD domain-containing protein</fullName>
    </recommendedName>
</protein>
<name>A0A0D9XQ51_9ORYZ</name>
<dbReference type="Proteomes" id="UP000032180">
    <property type="component" value="Chromosome 11"/>
</dbReference>
<dbReference type="Gramene" id="LPERR11G05470.1">
    <property type="protein sequence ID" value="LPERR11G05470.1"/>
    <property type="gene ID" value="LPERR11G05470"/>
</dbReference>
<dbReference type="PANTHER" id="PTHR34223">
    <property type="entry name" value="OS11G0201299 PROTEIN"/>
    <property type="match status" value="1"/>
</dbReference>
<dbReference type="AlphaFoldDB" id="A0A0D9XQ51"/>
<proteinExistence type="predicted"/>
<sequence length="194" mass="22290">MAMTGTIEGHHRKDFSFMLTPPSHVEFSWDCDNEDCDSCSCIANENCMLLQGLSEAKNLTLVAETKMFIFRREWCPVFKNLKTLLLNEFWCVPADLSALACILEHSPVIQRLILQLFSKGPKHKVQMKGSRRPSEISAAMLKHLEIVEVKCEVVDERVLNVLKFLGRLNICKITIGTYVFSYLFKFKLTAEWKI</sequence>
<organism evidence="1 2">
    <name type="scientific">Leersia perrieri</name>
    <dbReference type="NCBI Taxonomy" id="77586"/>
    <lineage>
        <taxon>Eukaryota</taxon>
        <taxon>Viridiplantae</taxon>
        <taxon>Streptophyta</taxon>
        <taxon>Embryophyta</taxon>
        <taxon>Tracheophyta</taxon>
        <taxon>Spermatophyta</taxon>
        <taxon>Magnoliopsida</taxon>
        <taxon>Liliopsida</taxon>
        <taxon>Poales</taxon>
        <taxon>Poaceae</taxon>
        <taxon>BOP clade</taxon>
        <taxon>Oryzoideae</taxon>
        <taxon>Oryzeae</taxon>
        <taxon>Oryzinae</taxon>
        <taxon>Leersia</taxon>
    </lineage>
</organism>
<evidence type="ECO:0000313" key="1">
    <source>
        <dbReference type="EnsemblPlants" id="LPERR11G05470.1"/>
    </source>
</evidence>
<dbReference type="eggNOG" id="ENOG502SQNS">
    <property type="taxonomic scope" value="Eukaryota"/>
</dbReference>